<name>A0AAV4M4L3_CAEEX</name>
<comment type="caution">
    <text evidence="1">The sequence shown here is derived from an EMBL/GenBank/DDBJ whole genome shotgun (WGS) entry which is preliminary data.</text>
</comment>
<sequence>MKELPQVDGRRGLISSEVCQAYRHSITINLNQPTEDRNKKFISSQSKTLSSGRITQGIPTRVRFDGMEPILPVSIENGISSRRFMKDTGY</sequence>
<gene>
    <name evidence="1" type="ORF">CEXT_540331</name>
</gene>
<evidence type="ECO:0000313" key="2">
    <source>
        <dbReference type="Proteomes" id="UP001054945"/>
    </source>
</evidence>
<proteinExistence type="predicted"/>
<dbReference type="AlphaFoldDB" id="A0AAV4M4L3"/>
<dbReference type="EMBL" id="BPLR01001853">
    <property type="protein sequence ID" value="GIX67150.1"/>
    <property type="molecule type" value="Genomic_DNA"/>
</dbReference>
<keyword evidence="2" id="KW-1185">Reference proteome</keyword>
<evidence type="ECO:0000313" key="1">
    <source>
        <dbReference type="EMBL" id="GIX67150.1"/>
    </source>
</evidence>
<protein>
    <submittedName>
        <fullName evidence="1">Uncharacterized protein</fullName>
    </submittedName>
</protein>
<reference evidence="1 2" key="1">
    <citation type="submission" date="2021-06" db="EMBL/GenBank/DDBJ databases">
        <title>Caerostris extrusa draft genome.</title>
        <authorList>
            <person name="Kono N."/>
            <person name="Arakawa K."/>
        </authorList>
    </citation>
    <scope>NUCLEOTIDE SEQUENCE [LARGE SCALE GENOMIC DNA]</scope>
</reference>
<dbReference type="Proteomes" id="UP001054945">
    <property type="component" value="Unassembled WGS sequence"/>
</dbReference>
<accession>A0AAV4M4L3</accession>
<organism evidence="1 2">
    <name type="scientific">Caerostris extrusa</name>
    <name type="common">Bark spider</name>
    <name type="synonym">Caerostris bankana</name>
    <dbReference type="NCBI Taxonomy" id="172846"/>
    <lineage>
        <taxon>Eukaryota</taxon>
        <taxon>Metazoa</taxon>
        <taxon>Ecdysozoa</taxon>
        <taxon>Arthropoda</taxon>
        <taxon>Chelicerata</taxon>
        <taxon>Arachnida</taxon>
        <taxon>Araneae</taxon>
        <taxon>Araneomorphae</taxon>
        <taxon>Entelegynae</taxon>
        <taxon>Araneoidea</taxon>
        <taxon>Araneidae</taxon>
        <taxon>Caerostris</taxon>
    </lineage>
</organism>